<dbReference type="InterPro" id="IPR003593">
    <property type="entry name" value="AAA+_ATPase"/>
</dbReference>
<evidence type="ECO:0000313" key="6">
    <source>
        <dbReference type="Proteomes" id="UP000290408"/>
    </source>
</evidence>
<dbReference type="Pfam" id="PF12399">
    <property type="entry name" value="BCA_ABC_TP_C"/>
    <property type="match status" value="1"/>
</dbReference>
<dbReference type="FunFam" id="3.40.50.300:FF:000421">
    <property type="entry name" value="Branched-chain amino acid ABC transporter ATP-binding protein"/>
    <property type="match status" value="1"/>
</dbReference>
<sequence>MLLEVRGLSKAFGGLHAVQDVDFDVPEGCVTAIIGPNGAGKSTLFNLLAGFYRPTAGTVTFDGKDITGMQPHQTVRDGIARTFQTTHLFDGASVLDNVRAACVVRSRSNALDAVLHTPRFRKDERRSLDRSMHELEFVGVAHLRDEIASTLPQEAQKRISIAQALATEPKLLLLDEPAAGTTDEETESFGTLIREIVARGVTVCLVEHKMSMVMNLADQIVVLDHGQRIAVGTPDDIKSNPQVIEAYLGTGAGTTGATT</sequence>
<reference evidence="5 6" key="1">
    <citation type="submission" date="2019-02" db="EMBL/GenBank/DDBJ databases">
        <title>Genomic data mining of an Antarctic deep-sea actinobacterium, Janibacterlimosus P3-3-X1.</title>
        <authorList>
            <person name="Liao L."/>
            <person name="Chen B."/>
        </authorList>
    </citation>
    <scope>NUCLEOTIDE SEQUENCE [LARGE SCALE GENOMIC DNA]</scope>
    <source>
        <strain evidence="5 6">P3-3-X1</strain>
    </source>
</reference>
<dbReference type="GO" id="GO:0005524">
    <property type="term" value="F:ATP binding"/>
    <property type="evidence" value="ECO:0007669"/>
    <property type="project" value="UniProtKB-KW"/>
</dbReference>
<dbReference type="PANTHER" id="PTHR45772">
    <property type="entry name" value="CONSERVED COMPONENT OF ABC TRANSPORTER FOR NATURAL AMINO ACIDS-RELATED"/>
    <property type="match status" value="1"/>
</dbReference>
<dbReference type="GO" id="GO:1903805">
    <property type="term" value="P:L-valine import across plasma membrane"/>
    <property type="evidence" value="ECO:0007669"/>
    <property type="project" value="TreeGrafter"/>
</dbReference>
<dbReference type="EMBL" id="CP036164">
    <property type="protein sequence ID" value="QBF46314.1"/>
    <property type="molecule type" value="Genomic_DNA"/>
</dbReference>
<dbReference type="InterPro" id="IPR003439">
    <property type="entry name" value="ABC_transporter-like_ATP-bd"/>
</dbReference>
<dbReference type="InterPro" id="IPR027417">
    <property type="entry name" value="P-loop_NTPase"/>
</dbReference>
<dbReference type="GO" id="GO:0016887">
    <property type="term" value="F:ATP hydrolysis activity"/>
    <property type="evidence" value="ECO:0007669"/>
    <property type="project" value="InterPro"/>
</dbReference>
<proteinExistence type="predicted"/>
<evidence type="ECO:0000256" key="1">
    <source>
        <dbReference type="ARBA" id="ARBA00022448"/>
    </source>
</evidence>
<feature type="domain" description="ABC transporter" evidence="4">
    <location>
        <begin position="3"/>
        <end position="250"/>
    </location>
</feature>
<dbReference type="InterPro" id="IPR051120">
    <property type="entry name" value="ABC_AA/LPS_Transport"/>
</dbReference>
<dbReference type="GO" id="GO:0015188">
    <property type="term" value="F:L-isoleucine transmembrane transporter activity"/>
    <property type="evidence" value="ECO:0007669"/>
    <property type="project" value="TreeGrafter"/>
</dbReference>
<dbReference type="GO" id="GO:0015808">
    <property type="term" value="P:L-alanine transport"/>
    <property type="evidence" value="ECO:0007669"/>
    <property type="project" value="TreeGrafter"/>
</dbReference>
<dbReference type="GO" id="GO:1903806">
    <property type="term" value="P:L-isoleucine import across plasma membrane"/>
    <property type="evidence" value="ECO:0007669"/>
    <property type="project" value="TreeGrafter"/>
</dbReference>
<dbReference type="GO" id="GO:0005304">
    <property type="term" value="F:L-valine transmembrane transporter activity"/>
    <property type="evidence" value="ECO:0007669"/>
    <property type="project" value="TreeGrafter"/>
</dbReference>
<dbReference type="CDD" id="cd03219">
    <property type="entry name" value="ABC_Mj1267_LivG_branched"/>
    <property type="match status" value="1"/>
</dbReference>
<keyword evidence="1" id="KW-0813">Transport</keyword>
<protein>
    <submittedName>
        <fullName evidence="5">ABC transporter ATP-binding protein</fullName>
    </submittedName>
</protein>
<dbReference type="OrthoDB" id="9805514at2"/>
<dbReference type="InterPro" id="IPR032823">
    <property type="entry name" value="BCA_ABC_TP_C"/>
</dbReference>
<dbReference type="AlphaFoldDB" id="A0A4P6MRY9"/>
<gene>
    <name evidence="5" type="ORF">EXU32_08650</name>
</gene>
<dbReference type="GO" id="GO:0005886">
    <property type="term" value="C:plasma membrane"/>
    <property type="evidence" value="ECO:0007669"/>
    <property type="project" value="TreeGrafter"/>
</dbReference>
<evidence type="ECO:0000256" key="3">
    <source>
        <dbReference type="ARBA" id="ARBA00022840"/>
    </source>
</evidence>
<dbReference type="RefSeq" id="WP_130629536.1">
    <property type="nucleotide sequence ID" value="NZ_CP036164.1"/>
</dbReference>
<organism evidence="5 6">
    <name type="scientific">Janibacter limosus</name>
    <dbReference type="NCBI Taxonomy" id="53458"/>
    <lineage>
        <taxon>Bacteria</taxon>
        <taxon>Bacillati</taxon>
        <taxon>Actinomycetota</taxon>
        <taxon>Actinomycetes</taxon>
        <taxon>Micrococcales</taxon>
        <taxon>Intrasporangiaceae</taxon>
        <taxon>Janibacter</taxon>
    </lineage>
</organism>
<dbReference type="PANTHER" id="PTHR45772:SF7">
    <property type="entry name" value="AMINO ACID ABC TRANSPORTER ATP-BINDING PROTEIN"/>
    <property type="match status" value="1"/>
</dbReference>
<evidence type="ECO:0000256" key="2">
    <source>
        <dbReference type="ARBA" id="ARBA00022741"/>
    </source>
</evidence>
<dbReference type="Proteomes" id="UP000290408">
    <property type="component" value="Chromosome"/>
</dbReference>
<dbReference type="GO" id="GO:0042941">
    <property type="term" value="P:D-alanine transmembrane transport"/>
    <property type="evidence" value="ECO:0007669"/>
    <property type="project" value="TreeGrafter"/>
</dbReference>
<keyword evidence="2" id="KW-0547">Nucleotide-binding</keyword>
<dbReference type="Pfam" id="PF00005">
    <property type="entry name" value="ABC_tran"/>
    <property type="match status" value="1"/>
</dbReference>
<evidence type="ECO:0000313" key="5">
    <source>
        <dbReference type="EMBL" id="QBF46314.1"/>
    </source>
</evidence>
<name>A0A4P6MRY9_9MICO</name>
<dbReference type="STRING" id="1216970.GCA_001570985_00777"/>
<keyword evidence="3 5" id="KW-0067">ATP-binding</keyword>
<evidence type="ECO:0000259" key="4">
    <source>
        <dbReference type="PROSITE" id="PS50893"/>
    </source>
</evidence>
<accession>A0A4P6MRY9</accession>
<dbReference type="KEGG" id="jli:EXU32_08650"/>
<dbReference type="Gene3D" id="3.40.50.300">
    <property type="entry name" value="P-loop containing nucleotide triphosphate hydrolases"/>
    <property type="match status" value="1"/>
</dbReference>
<dbReference type="SUPFAM" id="SSF52540">
    <property type="entry name" value="P-loop containing nucleoside triphosphate hydrolases"/>
    <property type="match status" value="1"/>
</dbReference>
<keyword evidence="6" id="KW-1185">Reference proteome</keyword>
<dbReference type="PROSITE" id="PS50893">
    <property type="entry name" value="ABC_TRANSPORTER_2"/>
    <property type="match status" value="1"/>
</dbReference>
<dbReference type="GO" id="GO:0015192">
    <property type="term" value="F:L-phenylalanine transmembrane transporter activity"/>
    <property type="evidence" value="ECO:0007669"/>
    <property type="project" value="TreeGrafter"/>
</dbReference>
<dbReference type="SMART" id="SM00382">
    <property type="entry name" value="AAA"/>
    <property type="match status" value="1"/>
</dbReference>